<feature type="compositionally biased region" description="Basic and acidic residues" evidence="1">
    <location>
        <begin position="40"/>
        <end position="49"/>
    </location>
</feature>
<evidence type="ECO:0000313" key="3">
    <source>
        <dbReference type="Proteomes" id="UP000709466"/>
    </source>
</evidence>
<dbReference type="RefSeq" id="WP_167638445.1">
    <property type="nucleotide sequence ID" value="NZ_JAATOP010000007.1"/>
</dbReference>
<organism evidence="2 3">
    <name type="scientific">Marivivens donghaensis</name>
    <dbReference type="NCBI Taxonomy" id="1699413"/>
    <lineage>
        <taxon>Bacteria</taxon>
        <taxon>Pseudomonadati</taxon>
        <taxon>Pseudomonadota</taxon>
        <taxon>Alphaproteobacteria</taxon>
        <taxon>Rhodobacterales</taxon>
        <taxon>Paracoccaceae</taxon>
        <taxon>Marivivens group</taxon>
        <taxon>Marivivens</taxon>
    </lineage>
</organism>
<dbReference type="EMBL" id="JAATOP010000007">
    <property type="protein sequence ID" value="NIY73061.1"/>
    <property type="molecule type" value="Genomic_DNA"/>
</dbReference>
<reference evidence="2 3" key="1">
    <citation type="submission" date="2020-03" db="EMBL/GenBank/DDBJ databases">
        <title>Bacterial isolates of synthetic phycosphere.</title>
        <authorList>
            <person name="Fu H."/>
            <person name="Moran M.A."/>
        </authorList>
    </citation>
    <scope>NUCLEOTIDE SEQUENCE [LARGE SCALE GENOMIC DNA]</scope>
    <source>
        <strain evidence="2 3">HF1</strain>
    </source>
</reference>
<name>A0ABX0VYJ7_9RHOB</name>
<dbReference type="Proteomes" id="UP000709466">
    <property type="component" value="Unassembled WGS sequence"/>
</dbReference>
<feature type="region of interest" description="Disordered" evidence="1">
    <location>
        <begin position="1"/>
        <end position="71"/>
    </location>
</feature>
<comment type="caution">
    <text evidence="2">The sequence shown here is derived from an EMBL/GenBank/DDBJ whole genome shotgun (WGS) entry which is preliminary data.</text>
</comment>
<protein>
    <submittedName>
        <fullName evidence="2">Uncharacterized protein</fullName>
    </submittedName>
</protein>
<evidence type="ECO:0000313" key="2">
    <source>
        <dbReference type="EMBL" id="NIY73061.1"/>
    </source>
</evidence>
<feature type="compositionally biased region" description="Basic and acidic residues" evidence="1">
    <location>
        <begin position="59"/>
        <end position="71"/>
    </location>
</feature>
<sequence>MAERYRSQDGRSETEELIGDVEEAPSKAGREGGNLQRKVGTRDEEKAVEQGRPTTTRVRKSDEIETGNEEK</sequence>
<accession>A0ABX0VYJ7</accession>
<proteinExistence type="predicted"/>
<keyword evidence="3" id="KW-1185">Reference proteome</keyword>
<gene>
    <name evidence="2" type="ORF">HCZ30_11530</name>
</gene>
<evidence type="ECO:0000256" key="1">
    <source>
        <dbReference type="SAM" id="MobiDB-lite"/>
    </source>
</evidence>
<feature type="compositionally biased region" description="Basic and acidic residues" evidence="1">
    <location>
        <begin position="1"/>
        <end position="14"/>
    </location>
</feature>